<proteinExistence type="predicted"/>
<reference evidence="2" key="1">
    <citation type="submission" date="2019-03" db="EMBL/GenBank/DDBJ databases">
        <authorList>
            <person name="Mank J."/>
            <person name="Almeida P."/>
        </authorList>
    </citation>
    <scope>NUCLEOTIDE SEQUENCE</scope>
    <source>
        <strain evidence="2">78183</strain>
    </source>
</reference>
<dbReference type="AlphaFoldDB" id="A0A6N2LKM3"/>
<gene>
    <name evidence="2" type="ORF">SVIM_LOCUS244462</name>
</gene>
<feature type="transmembrane region" description="Helical" evidence="1">
    <location>
        <begin position="66"/>
        <end position="84"/>
    </location>
</feature>
<feature type="transmembrane region" description="Helical" evidence="1">
    <location>
        <begin position="43"/>
        <end position="60"/>
    </location>
</feature>
<keyword evidence="1" id="KW-1133">Transmembrane helix</keyword>
<evidence type="ECO:0000256" key="1">
    <source>
        <dbReference type="SAM" id="Phobius"/>
    </source>
</evidence>
<evidence type="ECO:0000313" key="2">
    <source>
        <dbReference type="EMBL" id="VFU41492.1"/>
    </source>
</evidence>
<sequence length="124" mass="13564">MFSCKKDYSPGDLKVVPLLSSLPVLLFPLSVTYKKYNATSARVLAIYVVLPLVLIVWDKFLATDVVNWVILVWQVLFNAFNICINSGNAYSNSGHAYSNSGNAYSNSGHAYSNSGHAHSHSVHG</sequence>
<protein>
    <submittedName>
        <fullName evidence="2">Uncharacterized protein</fullName>
    </submittedName>
</protein>
<keyword evidence="1" id="KW-0472">Membrane</keyword>
<feature type="transmembrane region" description="Helical" evidence="1">
    <location>
        <begin position="15"/>
        <end position="31"/>
    </location>
</feature>
<accession>A0A6N2LKM3</accession>
<keyword evidence="1" id="KW-0812">Transmembrane</keyword>
<dbReference type="EMBL" id="CAADRP010001563">
    <property type="protein sequence ID" value="VFU41492.1"/>
    <property type="molecule type" value="Genomic_DNA"/>
</dbReference>
<name>A0A6N2LKM3_SALVM</name>
<organism evidence="2">
    <name type="scientific">Salix viminalis</name>
    <name type="common">Common osier</name>
    <name type="synonym">Basket willow</name>
    <dbReference type="NCBI Taxonomy" id="40686"/>
    <lineage>
        <taxon>Eukaryota</taxon>
        <taxon>Viridiplantae</taxon>
        <taxon>Streptophyta</taxon>
        <taxon>Embryophyta</taxon>
        <taxon>Tracheophyta</taxon>
        <taxon>Spermatophyta</taxon>
        <taxon>Magnoliopsida</taxon>
        <taxon>eudicotyledons</taxon>
        <taxon>Gunneridae</taxon>
        <taxon>Pentapetalae</taxon>
        <taxon>rosids</taxon>
        <taxon>fabids</taxon>
        <taxon>Malpighiales</taxon>
        <taxon>Salicaceae</taxon>
        <taxon>Saliceae</taxon>
        <taxon>Salix</taxon>
    </lineage>
</organism>